<dbReference type="EMBL" id="BNCP01000025">
    <property type="protein sequence ID" value="GIL82884.1"/>
    <property type="molecule type" value="Genomic_DNA"/>
</dbReference>
<evidence type="ECO:0000256" key="1">
    <source>
        <dbReference type="SAM" id="MobiDB-lite"/>
    </source>
</evidence>
<organism evidence="3 5">
    <name type="scientific">Volvox reticuliferus</name>
    <dbReference type="NCBI Taxonomy" id="1737510"/>
    <lineage>
        <taxon>Eukaryota</taxon>
        <taxon>Viridiplantae</taxon>
        <taxon>Chlorophyta</taxon>
        <taxon>core chlorophytes</taxon>
        <taxon>Chlorophyceae</taxon>
        <taxon>CS clade</taxon>
        <taxon>Chlamydomonadales</taxon>
        <taxon>Volvocaceae</taxon>
        <taxon>Volvox</taxon>
    </lineage>
</organism>
<dbReference type="Proteomes" id="UP000722791">
    <property type="component" value="Unassembled WGS sequence"/>
</dbReference>
<dbReference type="GO" id="GO:0008374">
    <property type="term" value="F:O-acyltransferase activity"/>
    <property type="evidence" value="ECO:0007669"/>
    <property type="project" value="InterPro"/>
</dbReference>
<feature type="transmembrane region" description="Helical" evidence="2">
    <location>
        <begin position="363"/>
        <end position="382"/>
    </location>
</feature>
<feature type="transmembrane region" description="Helical" evidence="2">
    <location>
        <begin position="142"/>
        <end position="160"/>
    </location>
</feature>
<feature type="transmembrane region" description="Helical" evidence="2">
    <location>
        <begin position="172"/>
        <end position="200"/>
    </location>
</feature>
<comment type="caution">
    <text evidence="3">The sequence shown here is derived from an EMBL/GenBank/DDBJ whole genome shotgun (WGS) entry which is preliminary data.</text>
</comment>
<keyword evidence="2" id="KW-1133">Transmembrane helix</keyword>
<dbReference type="OrthoDB" id="1077582at2759"/>
<evidence type="ECO:0000313" key="5">
    <source>
        <dbReference type="Proteomes" id="UP000747110"/>
    </source>
</evidence>
<gene>
    <name evidence="3" type="ORF">Vretifemale_11794</name>
    <name evidence="4" type="ORF">Vretimale_8386</name>
</gene>
<dbReference type="PANTHER" id="PTHR31595">
    <property type="entry name" value="LONG-CHAIN-ALCOHOL O-FATTY-ACYLTRANSFERASE 3-RELATED"/>
    <property type="match status" value="1"/>
</dbReference>
<dbReference type="Proteomes" id="UP000747110">
    <property type="component" value="Unassembled WGS sequence"/>
</dbReference>
<feature type="transmembrane region" description="Helical" evidence="2">
    <location>
        <begin position="331"/>
        <end position="351"/>
    </location>
</feature>
<feature type="transmembrane region" description="Helical" evidence="2">
    <location>
        <begin position="394"/>
        <end position="414"/>
    </location>
</feature>
<sequence length="456" mass="50895">MEPPFWDTGIPFNWRILGIFLSYIVLAGWIKYVVGPRSLGSARVITAVPIFVLNTICPWIFNWNEELMARLSAVFIISWLCNFKVLAFCWGRAPLRASMTLSQLAAAILLPVFPKPPESSMSGPKGRLHDSAGCATSLATRWIAKIALLGFVVFLIIQFGDSMRAPLRHYTYAFGLYAFVGFLMDGPGALVMEALGLQLIPTFDQPWMSSSLADFWGRRWNIPTASVLRTIAYDTIMDGSLIKPMRPHVRGAARMLSPPSSKKTVGEVRDMLVPAAPHDTPQPSGAPSSPEEQHLGHYQDGGHHQHHDQQQHHHHQRHSKKQGPSLLRRQLALNCTFFVSGIVHEYIAWVVVGDGKWGWKWTLFFWIQAPMMTLEAICGHLLRRRGVQIPRALAILLTLTMLELLAYDLFFGFVDKDTDIAARTVAAVSSSYRSLLAPLQPPITTLATRLKLGLGL</sequence>
<dbReference type="InterPro" id="IPR044851">
    <property type="entry name" value="Wax_synthase"/>
</dbReference>
<feature type="compositionally biased region" description="Basic and acidic residues" evidence="1">
    <location>
        <begin position="291"/>
        <end position="311"/>
    </location>
</feature>
<dbReference type="GO" id="GO:0006629">
    <property type="term" value="P:lipid metabolic process"/>
    <property type="evidence" value="ECO:0007669"/>
    <property type="project" value="InterPro"/>
</dbReference>
<reference evidence="3" key="1">
    <citation type="journal article" date="2021" name="Proc. Natl. Acad. Sci. U.S.A.">
        <title>Three genomes in the algal genus Volvox reveal the fate of a haploid sex-determining region after a transition to homothallism.</title>
        <authorList>
            <person name="Yamamoto K."/>
            <person name="Hamaji T."/>
            <person name="Kawai-Toyooka H."/>
            <person name="Matsuzaki R."/>
            <person name="Takahashi F."/>
            <person name="Nishimura Y."/>
            <person name="Kawachi M."/>
            <person name="Noguchi H."/>
            <person name="Minakuchi Y."/>
            <person name="Umen J.G."/>
            <person name="Toyoda A."/>
            <person name="Nozaki H."/>
        </authorList>
    </citation>
    <scope>NUCLEOTIDE SEQUENCE</scope>
    <source>
        <strain evidence="4">NIES-3785</strain>
        <strain evidence="3">NIES-3786</strain>
    </source>
</reference>
<accession>A0A8J4FNW0</accession>
<keyword evidence="5" id="KW-1185">Reference proteome</keyword>
<feature type="compositionally biased region" description="Basic residues" evidence="1">
    <location>
        <begin position="312"/>
        <end position="321"/>
    </location>
</feature>
<keyword evidence="2" id="KW-0812">Transmembrane</keyword>
<feature type="region of interest" description="Disordered" evidence="1">
    <location>
        <begin position="274"/>
        <end position="323"/>
    </location>
</feature>
<feature type="transmembrane region" description="Helical" evidence="2">
    <location>
        <begin position="67"/>
        <end position="90"/>
    </location>
</feature>
<feature type="transmembrane region" description="Helical" evidence="2">
    <location>
        <begin position="12"/>
        <end position="30"/>
    </location>
</feature>
<keyword evidence="2" id="KW-0472">Membrane</keyword>
<dbReference type="PANTHER" id="PTHR31595:SF57">
    <property type="entry name" value="OS04G0481900 PROTEIN"/>
    <property type="match status" value="1"/>
</dbReference>
<dbReference type="EMBL" id="BNCQ01000014">
    <property type="protein sequence ID" value="GIM03722.1"/>
    <property type="molecule type" value="Genomic_DNA"/>
</dbReference>
<evidence type="ECO:0000313" key="3">
    <source>
        <dbReference type="EMBL" id="GIL82884.1"/>
    </source>
</evidence>
<evidence type="ECO:0008006" key="6">
    <source>
        <dbReference type="Google" id="ProtNLM"/>
    </source>
</evidence>
<feature type="transmembrane region" description="Helical" evidence="2">
    <location>
        <begin position="42"/>
        <end position="61"/>
    </location>
</feature>
<proteinExistence type="predicted"/>
<name>A0A8J4FNW0_9CHLO</name>
<protein>
    <recommendedName>
        <fullName evidence="6">Wax synthase domain-containing protein</fullName>
    </recommendedName>
</protein>
<evidence type="ECO:0000313" key="4">
    <source>
        <dbReference type="EMBL" id="GIM03722.1"/>
    </source>
</evidence>
<dbReference type="AlphaFoldDB" id="A0A8J4FNW0"/>
<evidence type="ECO:0000256" key="2">
    <source>
        <dbReference type="SAM" id="Phobius"/>
    </source>
</evidence>